<feature type="compositionally biased region" description="Basic residues" evidence="1">
    <location>
        <begin position="84"/>
        <end position="93"/>
    </location>
</feature>
<protein>
    <submittedName>
        <fullName evidence="2">Uncharacterized protein</fullName>
    </submittedName>
</protein>
<dbReference type="Proteomes" id="UP000634660">
    <property type="component" value="Unassembled WGS sequence"/>
</dbReference>
<name>A0A918QI96_9ACTN</name>
<dbReference type="AlphaFoldDB" id="A0A918QI96"/>
<proteinExistence type="predicted"/>
<organism evidence="2 3">
    <name type="scientific">Streptomyces subrutilus</name>
    <dbReference type="NCBI Taxonomy" id="36818"/>
    <lineage>
        <taxon>Bacteria</taxon>
        <taxon>Bacillati</taxon>
        <taxon>Actinomycetota</taxon>
        <taxon>Actinomycetes</taxon>
        <taxon>Kitasatosporales</taxon>
        <taxon>Streptomycetaceae</taxon>
        <taxon>Streptomyces</taxon>
    </lineage>
</organism>
<sequence>MRSILPHAVPAHEIGVQEGAAGPAARGGLAAAGDGARLGAGRVPADLGGGEAGPVDLLRLAMRRTAAAPSTRGDGGPVPGARPRGVHAGRRSPHPRDSERRCRFRTGTREGGDMSLRA</sequence>
<reference evidence="2" key="2">
    <citation type="submission" date="2020-09" db="EMBL/GenBank/DDBJ databases">
        <authorList>
            <person name="Sun Q."/>
            <person name="Ohkuma M."/>
        </authorList>
    </citation>
    <scope>NUCLEOTIDE SEQUENCE</scope>
    <source>
        <strain evidence="2">JCM 4834</strain>
    </source>
</reference>
<reference evidence="2" key="1">
    <citation type="journal article" date="2014" name="Int. J. Syst. Evol. Microbiol.">
        <title>Complete genome sequence of Corynebacterium casei LMG S-19264T (=DSM 44701T), isolated from a smear-ripened cheese.</title>
        <authorList>
            <consortium name="US DOE Joint Genome Institute (JGI-PGF)"/>
            <person name="Walter F."/>
            <person name="Albersmeier A."/>
            <person name="Kalinowski J."/>
            <person name="Ruckert C."/>
        </authorList>
    </citation>
    <scope>NUCLEOTIDE SEQUENCE</scope>
    <source>
        <strain evidence="2">JCM 4834</strain>
    </source>
</reference>
<evidence type="ECO:0000256" key="1">
    <source>
        <dbReference type="SAM" id="MobiDB-lite"/>
    </source>
</evidence>
<gene>
    <name evidence="2" type="ORF">GCM10010371_09230</name>
</gene>
<dbReference type="EMBL" id="BMVX01000003">
    <property type="protein sequence ID" value="GGZ51947.1"/>
    <property type="molecule type" value="Genomic_DNA"/>
</dbReference>
<evidence type="ECO:0000313" key="2">
    <source>
        <dbReference type="EMBL" id="GGZ51947.1"/>
    </source>
</evidence>
<feature type="region of interest" description="Disordered" evidence="1">
    <location>
        <begin position="64"/>
        <end position="118"/>
    </location>
</feature>
<feature type="compositionally biased region" description="Basic and acidic residues" evidence="1">
    <location>
        <begin position="94"/>
        <end position="112"/>
    </location>
</feature>
<accession>A0A918QI96</accession>
<comment type="caution">
    <text evidence="2">The sequence shown here is derived from an EMBL/GenBank/DDBJ whole genome shotgun (WGS) entry which is preliminary data.</text>
</comment>
<evidence type="ECO:0000313" key="3">
    <source>
        <dbReference type="Proteomes" id="UP000634660"/>
    </source>
</evidence>